<dbReference type="GO" id="GO:0052689">
    <property type="term" value="F:carboxylic ester hydrolase activity"/>
    <property type="evidence" value="ECO:0007669"/>
    <property type="project" value="TreeGrafter"/>
</dbReference>
<evidence type="ECO:0000256" key="7">
    <source>
        <dbReference type="ARBA" id="ARBA00023098"/>
    </source>
</evidence>
<keyword evidence="7" id="KW-0443">Lipid metabolism</keyword>
<evidence type="ECO:0000259" key="11">
    <source>
        <dbReference type="Pfam" id="PF02230"/>
    </source>
</evidence>
<evidence type="ECO:0000256" key="3">
    <source>
        <dbReference type="ARBA" id="ARBA00012423"/>
    </source>
</evidence>
<dbReference type="GO" id="GO:0008474">
    <property type="term" value="F:palmitoyl-(protein) hydrolase activity"/>
    <property type="evidence" value="ECO:0007669"/>
    <property type="project" value="UniProtKB-EC"/>
</dbReference>
<dbReference type="Proteomes" id="UP001165289">
    <property type="component" value="Unassembled WGS sequence"/>
</dbReference>
<reference evidence="12 13" key="1">
    <citation type="journal article" date="2023" name="BMC Biol.">
        <title>The compact genome of the sponge Oopsacas minuta (Hexactinellida) is lacking key metazoan core genes.</title>
        <authorList>
            <person name="Santini S."/>
            <person name="Schenkelaars Q."/>
            <person name="Jourda C."/>
            <person name="Duchesne M."/>
            <person name="Belahbib H."/>
            <person name="Rocher C."/>
            <person name="Selva M."/>
            <person name="Riesgo A."/>
            <person name="Vervoort M."/>
            <person name="Leys S.P."/>
            <person name="Kodjabachian L."/>
            <person name="Le Bivic A."/>
            <person name="Borchiellini C."/>
            <person name="Claverie J.M."/>
            <person name="Renard E."/>
        </authorList>
    </citation>
    <scope>NUCLEOTIDE SEQUENCE [LARGE SCALE GENOMIC DNA]</scope>
    <source>
        <strain evidence="12">SPO-2</strain>
    </source>
</reference>
<comment type="caution">
    <text evidence="12">The sequence shown here is derived from an EMBL/GenBank/DDBJ whole genome shotgun (WGS) entry which is preliminary data.</text>
</comment>
<dbReference type="InterPro" id="IPR003140">
    <property type="entry name" value="PLipase/COase/thioEstase"/>
</dbReference>
<sequence length="227" mass="24830">MASIGKSVMKPFLIQASAKHTASFIFLHGLGDNGAGWCEGFNMIKIDYIKYIFPNAPIRPVTINQNHKMPSWFDVISLDRSAPEDEVGVLESSDALREIINEEIKSGIDPTRIIVGGFSQGGAVASYTALTSNLKLGGLLLLSTYLPLAAKFPGALKLDNTTPLFQCHGDSDIVVGLKFGQLSNEKLKTMLVNNQFTIYKGLGHSTIQKEMEDVDKWIKETIPLTSI</sequence>
<keyword evidence="4" id="KW-0963">Cytoplasm</keyword>
<evidence type="ECO:0000313" key="13">
    <source>
        <dbReference type="Proteomes" id="UP001165289"/>
    </source>
</evidence>
<evidence type="ECO:0000256" key="1">
    <source>
        <dbReference type="ARBA" id="ARBA00004496"/>
    </source>
</evidence>
<name>A0AAV7KJJ7_9METZ</name>
<evidence type="ECO:0000256" key="6">
    <source>
        <dbReference type="ARBA" id="ARBA00022832"/>
    </source>
</evidence>
<evidence type="ECO:0000313" key="12">
    <source>
        <dbReference type="EMBL" id="KAI6661110.1"/>
    </source>
</evidence>
<protein>
    <recommendedName>
        <fullName evidence="3">palmitoyl-protein hydrolase</fullName>
        <ecNumber evidence="3">3.1.2.22</ecNumber>
    </recommendedName>
    <alternativeName>
        <fullName evidence="8">Palmitoyl-protein hydrolase</fullName>
    </alternativeName>
</protein>
<dbReference type="EMBL" id="JAKMXF010000022">
    <property type="protein sequence ID" value="KAI6661110.1"/>
    <property type="molecule type" value="Genomic_DNA"/>
</dbReference>
<dbReference type="GO" id="GO:0005737">
    <property type="term" value="C:cytoplasm"/>
    <property type="evidence" value="ECO:0007669"/>
    <property type="project" value="UniProtKB-SubCell"/>
</dbReference>
<evidence type="ECO:0000256" key="8">
    <source>
        <dbReference type="ARBA" id="ARBA00031195"/>
    </source>
</evidence>
<dbReference type="SUPFAM" id="SSF53474">
    <property type="entry name" value="alpha/beta-Hydrolases"/>
    <property type="match status" value="1"/>
</dbReference>
<dbReference type="PANTHER" id="PTHR10655">
    <property type="entry name" value="LYSOPHOSPHOLIPASE-RELATED"/>
    <property type="match status" value="1"/>
</dbReference>
<dbReference type="InterPro" id="IPR029058">
    <property type="entry name" value="AB_hydrolase_fold"/>
</dbReference>
<comment type="similarity">
    <text evidence="2">Belongs to the AB hydrolase superfamily. AB hydrolase 2 family.</text>
</comment>
<keyword evidence="5" id="KW-0378">Hydrolase</keyword>
<accession>A0AAV7KJJ7</accession>
<proteinExistence type="inferred from homology"/>
<evidence type="ECO:0000256" key="10">
    <source>
        <dbReference type="ARBA" id="ARBA00048656"/>
    </source>
</evidence>
<evidence type="ECO:0000256" key="9">
    <source>
        <dbReference type="ARBA" id="ARBA00047337"/>
    </source>
</evidence>
<comment type="catalytic activity">
    <reaction evidence="10">
        <text>1-hexadecanoyl-sn-glycero-3-phosphocholine + H2O = sn-glycerol 3-phosphocholine + hexadecanoate + H(+)</text>
        <dbReference type="Rhea" id="RHEA:40435"/>
        <dbReference type="ChEBI" id="CHEBI:7896"/>
        <dbReference type="ChEBI" id="CHEBI:15377"/>
        <dbReference type="ChEBI" id="CHEBI:15378"/>
        <dbReference type="ChEBI" id="CHEBI:16870"/>
        <dbReference type="ChEBI" id="CHEBI:72998"/>
    </reaction>
    <physiologicalReaction direction="left-to-right" evidence="10">
        <dbReference type="Rhea" id="RHEA:40436"/>
    </physiologicalReaction>
</comment>
<dbReference type="Gene3D" id="3.40.50.1820">
    <property type="entry name" value="alpha/beta hydrolase"/>
    <property type="match status" value="1"/>
</dbReference>
<comment type="subcellular location">
    <subcellularLocation>
        <location evidence="1">Cytoplasm</location>
    </subcellularLocation>
</comment>
<evidence type="ECO:0000256" key="4">
    <source>
        <dbReference type="ARBA" id="ARBA00022490"/>
    </source>
</evidence>
<keyword evidence="6" id="KW-0276">Fatty acid metabolism</keyword>
<comment type="catalytic activity">
    <reaction evidence="9">
        <text>S-hexadecanoyl-L-cysteinyl-[protein] + H2O = L-cysteinyl-[protein] + hexadecanoate + H(+)</text>
        <dbReference type="Rhea" id="RHEA:19233"/>
        <dbReference type="Rhea" id="RHEA-COMP:10131"/>
        <dbReference type="Rhea" id="RHEA-COMP:11032"/>
        <dbReference type="ChEBI" id="CHEBI:7896"/>
        <dbReference type="ChEBI" id="CHEBI:15377"/>
        <dbReference type="ChEBI" id="CHEBI:15378"/>
        <dbReference type="ChEBI" id="CHEBI:29950"/>
        <dbReference type="ChEBI" id="CHEBI:74151"/>
        <dbReference type="EC" id="3.1.2.22"/>
    </reaction>
</comment>
<dbReference type="EC" id="3.1.2.22" evidence="3"/>
<evidence type="ECO:0000256" key="5">
    <source>
        <dbReference type="ARBA" id="ARBA00022801"/>
    </source>
</evidence>
<gene>
    <name evidence="12" type="ORF">LOD99_13832</name>
</gene>
<evidence type="ECO:0000256" key="2">
    <source>
        <dbReference type="ARBA" id="ARBA00006499"/>
    </source>
</evidence>
<dbReference type="Pfam" id="PF02230">
    <property type="entry name" value="Abhydrolase_2"/>
    <property type="match status" value="1"/>
</dbReference>
<feature type="domain" description="Phospholipase/carboxylesterase/thioesterase" evidence="11">
    <location>
        <begin position="12"/>
        <end position="221"/>
    </location>
</feature>
<dbReference type="GO" id="GO:0006631">
    <property type="term" value="P:fatty acid metabolic process"/>
    <property type="evidence" value="ECO:0007669"/>
    <property type="project" value="UniProtKB-KW"/>
</dbReference>
<keyword evidence="13" id="KW-1185">Reference proteome</keyword>
<organism evidence="12 13">
    <name type="scientific">Oopsacas minuta</name>
    <dbReference type="NCBI Taxonomy" id="111878"/>
    <lineage>
        <taxon>Eukaryota</taxon>
        <taxon>Metazoa</taxon>
        <taxon>Porifera</taxon>
        <taxon>Hexactinellida</taxon>
        <taxon>Hexasterophora</taxon>
        <taxon>Lyssacinosida</taxon>
        <taxon>Leucopsacidae</taxon>
        <taxon>Oopsacas</taxon>
    </lineage>
</organism>
<dbReference type="FunFam" id="3.40.50.1820:FF:000010">
    <property type="entry name" value="Acyl-protein thioesterase 2"/>
    <property type="match status" value="1"/>
</dbReference>
<dbReference type="PANTHER" id="PTHR10655:SF68">
    <property type="entry name" value="PALMITOYL-PROTEIN HYDROLASE"/>
    <property type="match status" value="1"/>
</dbReference>
<dbReference type="AlphaFoldDB" id="A0AAV7KJJ7"/>
<dbReference type="InterPro" id="IPR050565">
    <property type="entry name" value="LYPA1-2/EST-like"/>
</dbReference>